<dbReference type="InterPro" id="IPR044993">
    <property type="entry name" value="BXL"/>
</dbReference>
<dbReference type="AlphaFoldDB" id="A0A2V3Y029"/>
<accession>A0A2V3Y029</accession>
<reference evidence="5 6" key="1">
    <citation type="submission" date="2018-05" db="EMBL/GenBank/DDBJ databases">
        <title>Genomic Encyclopedia of Type Strains, Phase IV (KMG-IV): sequencing the most valuable type-strain genomes for metagenomic binning, comparative biology and taxonomic classification.</title>
        <authorList>
            <person name="Goeker M."/>
        </authorList>
    </citation>
    <scope>NUCLEOTIDE SEQUENCE [LARGE SCALE GENOMIC DNA]</scope>
    <source>
        <strain evidence="5 6">DSM 24995</strain>
    </source>
</reference>
<dbReference type="Gene3D" id="3.20.20.300">
    <property type="entry name" value="Glycoside hydrolase, family 3, N-terminal domain"/>
    <property type="match status" value="1"/>
</dbReference>
<evidence type="ECO:0000259" key="4">
    <source>
        <dbReference type="SMART" id="SM01217"/>
    </source>
</evidence>
<dbReference type="InterPro" id="IPR036962">
    <property type="entry name" value="Glyco_hydro_3_N_sf"/>
</dbReference>
<dbReference type="SUPFAM" id="SSF49785">
    <property type="entry name" value="Galactose-binding domain-like"/>
    <property type="match status" value="1"/>
</dbReference>
<dbReference type="Gene3D" id="3.40.50.1700">
    <property type="entry name" value="Glycoside hydrolase family 3 C-terminal domain"/>
    <property type="match status" value="1"/>
</dbReference>
<dbReference type="InterPro" id="IPR017853">
    <property type="entry name" value="GH"/>
</dbReference>
<dbReference type="SUPFAM" id="SSF51445">
    <property type="entry name" value="(Trans)glycosidases"/>
    <property type="match status" value="1"/>
</dbReference>
<keyword evidence="3" id="KW-0378">Hydrolase</keyword>
<dbReference type="Pfam" id="PF14310">
    <property type="entry name" value="Fn3-like"/>
    <property type="match status" value="1"/>
</dbReference>
<evidence type="ECO:0000256" key="2">
    <source>
        <dbReference type="ARBA" id="ARBA00022729"/>
    </source>
</evidence>
<dbReference type="InterPro" id="IPR026891">
    <property type="entry name" value="Fn3-like"/>
</dbReference>
<evidence type="ECO:0000313" key="6">
    <source>
        <dbReference type="Proteomes" id="UP000248057"/>
    </source>
</evidence>
<dbReference type="GO" id="GO:0045493">
    <property type="term" value="P:xylan catabolic process"/>
    <property type="evidence" value="ECO:0007669"/>
    <property type="project" value="InterPro"/>
</dbReference>
<protein>
    <submittedName>
        <fullName evidence="5">Beta-glucosidase</fullName>
    </submittedName>
</protein>
<organism evidence="5 6">
    <name type="scientific">Hungatella effluvii</name>
    <dbReference type="NCBI Taxonomy" id="1096246"/>
    <lineage>
        <taxon>Bacteria</taxon>
        <taxon>Bacillati</taxon>
        <taxon>Bacillota</taxon>
        <taxon>Clostridia</taxon>
        <taxon>Lachnospirales</taxon>
        <taxon>Lachnospiraceae</taxon>
        <taxon>Hungatella</taxon>
    </lineage>
</organism>
<dbReference type="Gene3D" id="2.60.120.380">
    <property type="match status" value="1"/>
</dbReference>
<sequence length="935" mass="105308">MQDLPFRNTALPTEDRVINLISYLTLEEKFHMLTTTLPAIPRLGIQECFIGAEIARGLLMRQADNFSTVLPQPYGLAATFDINLMHQLGEMVSDEVRICQRQGKSDTSLFVYGPTVDLERDPRWGRNEEGYGEDPCLASQIAASYVDGLSGNYPLLWKTVPVLKHFYANNCETHRRTASSNITLRLKHEYYLKPFQHIIQKGRALGIMTAYNSVNGMPCINNPEVHDLCKEQWGLIFAISDGGDFNQNVSEHRIFKTHSESLSSILGKGADLMLESDAMVSKAAKKAYDNGLITEQQLDNAIFSVFLPRFLTGEFDPPENIEYNQIPEDRLNCWEHKQLAEQAAKESIILLKNENFLPWKMESIKTVAIIGPNSNDIHACWYCGQSENTISLADSFQNILGHEKVLTDEGFDLIAIRSVQNGKYLCIDKNGNLSASSEQPNKSAAFEFMDWDNNICTLRSAKTHKYLASNQQSPISAAISCSSERVYGWLVKEKFKIQNYGAHSRIFTYNNQALAVDDDNRVVCIDSPVPHNNGLFEIEVLSKGCDRISNLASKVSHVIAALGSHPMLVAREEEDRSTLLLPSSQSKMLAAAAQANPKTLLYLVSSYPYAIDREEKLVDAVLYSTHMGPFQGKAASDVILGRYNPAGRCPGTWYHYATPLPDIMDYDISQNKMTYLYHEDDVLYPFGHGLSYTHFSYRTLHISQEKNALNIHVTLKNDGVYSGDEVVQIYIKTPDSGFRQPLKQLKAFKRVNLKAGQELETMLQIPLNDLSYFHPYLKRMVIQSGYYTIEVGQSSKNIVLTSTVQVQVPEQEKCMNPDVNALALIQYHNIEFLTDMIDYKEFLLAHDFNSYAIYENLFLQNASYFEGSFSTPSGGAEVFLYDNSTGQILGTCHVPTTGSLSEFVSCRCPLPYLSGTYSIRLQFTKTTSMKSFHFI</sequence>
<dbReference type="Gene3D" id="2.60.40.10">
    <property type="entry name" value="Immunoglobulins"/>
    <property type="match status" value="1"/>
</dbReference>
<keyword evidence="2" id="KW-0732">Signal</keyword>
<dbReference type="InterPro" id="IPR002772">
    <property type="entry name" value="Glyco_hydro_3_C"/>
</dbReference>
<dbReference type="InterPro" id="IPR008996">
    <property type="entry name" value="IL1/FGF"/>
</dbReference>
<keyword evidence="6" id="KW-1185">Reference proteome</keyword>
<dbReference type="RefSeq" id="WP_110324886.1">
    <property type="nucleotide sequence ID" value="NZ_QJKD01000014.1"/>
</dbReference>
<dbReference type="InterPro" id="IPR008979">
    <property type="entry name" value="Galactose-bd-like_sf"/>
</dbReference>
<dbReference type="CDD" id="cd23343">
    <property type="entry name" value="beta-trefoil_FSCN_BglX-like"/>
    <property type="match status" value="1"/>
</dbReference>
<dbReference type="Gene3D" id="2.60.120.260">
    <property type="entry name" value="Galactose-binding domain-like"/>
    <property type="match status" value="1"/>
</dbReference>
<comment type="similarity">
    <text evidence="1">Belongs to the glycosyl hydrolase 3 family.</text>
</comment>
<dbReference type="SUPFAM" id="SSF50353">
    <property type="entry name" value="Cytokine"/>
    <property type="match status" value="1"/>
</dbReference>
<dbReference type="GO" id="GO:0046556">
    <property type="term" value="F:alpha-L-arabinofuranosidase activity"/>
    <property type="evidence" value="ECO:0007669"/>
    <property type="project" value="TreeGrafter"/>
</dbReference>
<dbReference type="Pfam" id="PF03422">
    <property type="entry name" value="CBM_6"/>
    <property type="match status" value="1"/>
</dbReference>
<comment type="caution">
    <text evidence="5">The sequence shown here is derived from an EMBL/GenBank/DDBJ whole genome shotgun (WGS) entry which is preliminary data.</text>
</comment>
<gene>
    <name evidence="5" type="ORF">DFR60_11411</name>
</gene>
<name>A0A2V3Y029_9FIRM</name>
<dbReference type="Proteomes" id="UP000248057">
    <property type="component" value="Unassembled WGS sequence"/>
</dbReference>
<dbReference type="InterPro" id="IPR013783">
    <property type="entry name" value="Ig-like_fold"/>
</dbReference>
<dbReference type="GO" id="GO:0030246">
    <property type="term" value="F:carbohydrate binding"/>
    <property type="evidence" value="ECO:0007669"/>
    <property type="project" value="InterPro"/>
</dbReference>
<dbReference type="SUPFAM" id="SSF52279">
    <property type="entry name" value="Beta-D-glucan exohydrolase, C-terminal domain"/>
    <property type="match status" value="1"/>
</dbReference>
<dbReference type="GO" id="GO:0009044">
    <property type="term" value="F:xylan 1,4-beta-xylosidase activity"/>
    <property type="evidence" value="ECO:0007669"/>
    <property type="project" value="InterPro"/>
</dbReference>
<dbReference type="InterPro" id="IPR005084">
    <property type="entry name" value="CBM6"/>
</dbReference>
<proteinExistence type="inferred from homology"/>
<dbReference type="InterPro" id="IPR036881">
    <property type="entry name" value="Glyco_hydro_3_C_sf"/>
</dbReference>
<dbReference type="GO" id="GO:0031222">
    <property type="term" value="P:arabinan catabolic process"/>
    <property type="evidence" value="ECO:0007669"/>
    <property type="project" value="TreeGrafter"/>
</dbReference>
<dbReference type="PANTHER" id="PTHR42721:SF3">
    <property type="entry name" value="BETA-D-XYLOSIDASE 5-RELATED"/>
    <property type="match status" value="1"/>
</dbReference>
<dbReference type="Pfam" id="PF00933">
    <property type="entry name" value="Glyco_hydro_3"/>
    <property type="match status" value="1"/>
</dbReference>
<dbReference type="EMBL" id="QJKD01000014">
    <property type="protein sequence ID" value="PXX49222.1"/>
    <property type="molecule type" value="Genomic_DNA"/>
</dbReference>
<dbReference type="GeneID" id="86063709"/>
<dbReference type="PANTHER" id="PTHR42721">
    <property type="entry name" value="SUGAR HYDROLASE-RELATED"/>
    <property type="match status" value="1"/>
</dbReference>
<dbReference type="Pfam" id="PF01915">
    <property type="entry name" value="Glyco_hydro_3_C"/>
    <property type="match status" value="1"/>
</dbReference>
<evidence type="ECO:0000313" key="5">
    <source>
        <dbReference type="EMBL" id="PXX49222.1"/>
    </source>
</evidence>
<evidence type="ECO:0000256" key="1">
    <source>
        <dbReference type="ARBA" id="ARBA00005336"/>
    </source>
</evidence>
<feature type="domain" description="Fibronectin type III-like" evidence="4">
    <location>
        <begin position="725"/>
        <end position="795"/>
    </location>
</feature>
<dbReference type="SMART" id="SM01217">
    <property type="entry name" value="Fn3_like"/>
    <property type="match status" value="1"/>
</dbReference>
<dbReference type="InterPro" id="IPR001764">
    <property type="entry name" value="Glyco_hydro_3_N"/>
</dbReference>
<evidence type="ECO:0000256" key="3">
    <source>
        <dbReference type="ARBA" id="ARBA00022801"/>
    </source>
</evidence>